<dbReference type="Pfam" id="PF03232">
    <property type="entry name" value="COQ7"/>
    <property type="match status" value="1"/>
</dbReference>
<protein>
    <recommendedName>
        <fullName evidence="9">3-demethoxyubiquinol 3-hydroxylase</fullName>
        <shortName evidence="9">DMQ hydroxylase</shortName>
        <ecNumber evidence="9">1.14.99.60</ecNumber>
    </recommendedName>
    <alternativeName>
        <fullName evidence="9">2-nonaprenyl-3-methyl-6-methoxy-1,4-benzoquinol hydroxylase</fullName>
    </alternativeName>
</protein>
<feature type="binding site" evidence="9">
    <location>
        <position position="90"/>
    </location>
    <ligand>
        <name>Fe cation</name>
        <dbReference type="ChEBI" id="CHEBI:24875"/>
        <label>2</label>
    </ligand>
</feature>
<comment type="function">
    <text evidence="9">Catalyzes the hydroxylation of 2-nonaprenyl-3-methyl-6-methoxy-1,4-benzoquinol during ubiquinone biosynthesis.</text>
</comment>
<dbReference type="HAMAP" id="MF_01658">
    <property type="entry name" value="COQ7"/>
    <property type="match status" value="1"/>
</dbReference>
<dbReference type="InterPro" id="IPR009078">
    <property type="entry name" value="Ferritin-like_SF"/>
</dbReference>
<comment type="subcellular location">
    <subcellularLocation>
        <location evidence="9">Cell membrane</location>
        <topology evidence="9">Peripheral membrane protein</topology>
    </subcellularLocation>
</comment>
<name>A0A1I4YN37_9NEIS</name>
<keyword evidence="3 9" id="KW-0831">Ubiquinone biosynthesis</keyword>
<feature type="binding site" evidence="9">
    <location>
        <position position="60"/>
    </location>
    <ligand>
        <name>Fe cation</name>
        <dbReference type="ChEBI" id="CHEBI:24875"/>
        <label>1</label>
    </ligand>
</feature>
<keyword evidence="4 9" id="KW-0479">Metal-binding</keyword>
<dbReference type="InterPro" id="IPR047809">
    <property type="entry name" value="COQ7_proteobact"/>
</dbReference>
<keyword evidence="5 9" id="KW-0560">Oxidoreductase</keyword>
<comment type="cofactor">
    <cofactor evidence="9">
        <name>Fe cation</name>
        <dbReference type="ChEBI" id="CHEBI:24875"/>
    </cofactor>
    <text evidence="9">Binds 2 iron ions per subunit.</text>
</comment>
<dbReference type="GO" id="GO:0006744">
    <property type="term" value="P:ubiquinone biosynthetic process"/>
    <property type="evidence" value="ECO:0007669"/>
    <property type="project" value="UniProtKB-UniRule"/>
</dbReference>
<evidence type="ECO:0000256" key="4">
    <source>
        <dbReference type="ARBA" id="ARBA00022723"/>
    </source>
</evidence>
<dbReference type="Proteomes" id="UP000242869">
    <property type="component" value="Unassembled WGS sequence"/>
</dbReference>
<feature type="binding site" evidence="9">
    <location>
        <position position="142"/>
    </location>
    <ligand>
        <name>Fe cation</name>
        <dbReference type="ChEBI" id="CHEBI:24875"/>
        <label>2</label>
    </ligand>
</feature>
<dbReference type="InterPro" id="IPR012347">
    <property type="entry name" value="Ferritin-like"/>
</dbReference>
<feature type="binding site" evidence="9">
    <location>
        <position position="174"/>
    </location>
    <ligand>
        <name>Fe cation</name>
        <dbReference type="ChEBI" id="CHEBI:24875"/>
        <label>2</label>
    </ligand>
</feature>
<organism evidence="10 11">
    <name type="scientific">Formivibrio citricus</name>
    <dbReference type="NCBI Taxonomy" id="83765"/>
    <lineage>
        <taxon>Bacteria</taxon>
        <taxon>Pseudomonadati</taxon>
        <taxon>Pseudomonadota</taxon>
        <taxon>Betaproteobacteria</taxon>
        <taxon>Neisseriales</taxon>
        <taxon>Chitinibacteraceae</taxon>
        <taxon>Formivibrio</taxon>
    </lineage>
</organism>
<proteinExistence type="inferred from homology"/>
<reference evidence="11" key="1">
    <citation type="submission" date="2016-10" db="EMBL/GenBank/DDBJ databases">
        <authorList>
            <person name="Varghese N."/>
            <person name="Submissions S."/>
        </authorList>
    </citation>
    <scope>NUCLEOTIDE SEQUENCE [LARGE SCALE GENOMIC DNA]</scope>
    <source>
        <strain evidence="11">DSM 6150</strain>
    </source>
</reference>
<feature type="binding site" evidence="9">
    <location>
        <position position="90"/>
    </location>
    <ligand>
        <name>Fe cation</name>
        <dbReference type="ChEBI" id="CHEBI:24875"/>
        <label>1</label>
    </ligand>
</feature>
<dbReference type="UniPathway" id="UPA00232"/>
<evidence type="ECO:0000256" key="8">
    <source>
        <dbReference type="ARBA" id="ARBA00023136"/>
    </source>
</evidence>
<dbReference type="GO" id="GO:0008682">
    <property type="term" value="F:3-demethoxyubiquinol 3-hydroxylase activity"/>
    <property type="evidence" value="ECO:0007669"/>
    <property type="project" value="UniProtKB-EC"/>
</dbReference>
<accession>A0A1I4YN37</accession>
<dbReference type="SUPFAM" id="SSF47240">
    <property type="entry name" value="Ferritin-like"/>
    <property type="match status" value="1"/>
</dbReference>
<gene>
    <name evidence="9" type="primary">coq7</name>
    <name evidence="10" type="ORF">SAMN05660284_01374</name>
</gene>
<evidence type="ECO:0000256" key="6">
    <source>
        <dbReference type="ARBA" id="ARBA00023004"/>
    </source>
</evidence>
<sequence length="211" mass="23168">MPRLPSFDDLIVGFDTALRTLAAKPVSQRPHPDAGMEDTELSEEEKAHAAGLMRVNHSGEVCAQALYQGQALTARDPAARDALRQAAREEVEHLAWTERRVHELGGRTSLLNPLWYAGSLALGVVAGLAGDKWNLGFLAETEEQVGAHLQLHLQGLPEHDAKSRAIVEQMYRDEMQHACLAKELGGAELPFPLQVLMRNASKVMTSTSYRV</sequence>
<evidence type="ECO:0000256" key="3">
    <source>
        <dbReference type="ARBA" id="ARBA00022688"/>
    </source>
</evidence>
<evidence type="ECO:0000313" key="10">
    <source>
        <dbReference type="EMBL" id="SFN39020.1"/>
    </source>
</evidence>
<keyword evidence="10" id="KW-0830">Ubiquinone</keyword>
<evidence type="ECO:0000256" key="7">
    <source>
        <dbReference type="ARBA" id="ARBA00023033"/>
    </source>
</evidence>
<dbReference type="GO" id="GO:0005886">
    <property type="term" value="C:plasma membrane"/>
    <property type="evidence" value="ECO:0007669"/>
    <property type="project" value="UniProtKB-SubCell"/>
</dbReference>
<evidence type="ECO:0000256" key="1">
    <source>
        <dbReference type="ARBA" id="ARBA00004749"/>
    </source>
</evidence>
<feature type="binding site" evidence="9">
    <location>
        <position position="177"/>
    </location>
    <ligand>
        <name>Fe cation</name>
        <dbReference type="ChEBI" id="CHEBI:24875"/>
        <label>2</label>
    </ligand>
</feature>
<dbReference type="CDD" id="cd01042">
    <property type="entry name" value="DMQH"/>
    <property type="match status" value="1"/>
</dbReference>
<evidence type="ECO:0000256" key="9">
    <source>
        <dbReference type="HAMAP-Rule" id="MF_01658"/>
    </source>
</evidence>
<keyword evidence="2 9" id="KW-1003">Cell membrane</keyword>
<dbReference type="PANTHER" id="PTHR11237">
    <property type="entry name" value="COENZYME Q10 BIOSYNTHESIS PROTEIN 7"/>
    <property type="match status" value="1"/>
</dbReference>
<dbReference type="InterPro" id="IPR011566">
    <property type="entry name" value="Ubq_synth_Coq7"/>
</dbReference>
<comment type="pathway">
    <text evidence="1 9">Cofactor biosynthesis; ubiquinone biosynthesis.</text>
</comment>
<keyword evidence="7 9" id="KW-0503">Monooxygenase</keyword>
<feature type="binding site" evidence="9">
    <location>
        <position position="174"/>
    </location>
    <ligand>
        <name>Fe cation</name>
        <dbReference type="ChEBI" id="CHEBI:24875"/>
        <label>1</label>
    </ligand>
</feature>
<dbReference type="STRING" id="83765.SAMN05660284_01374"/>
<evidence type="ECO:0000256" key="2">
    <source>
        <dbReference type="ARBA" id="ARBA00022475"/>
    </source>
</evidence>
<dbReference type="RefSeq" id="WP_091193279.1">
    <property type="nucleotide sequence ID" value="NZ_FOVE01000008.1"/>
</dbReference>
<keyword evidence="6 9" id="KW-0408">Iron</keyword>
<dbReference type="NCBIfam" id="NF033656">
    <property type="entry name" value="DMQ_monoox_COQ7"/>
    <property type="match status" value="1"/>
</dbReference>
<dbReference type="OrthoDB" id="5192789at2"/>
<keyword evidence="8 9" id="KW-0472">Membrane</keyword>
<evidence type="ECO:0000256" key="5">
    <source>
        <dbReference type="ARBA" id="ARBA00023002"/>
    </source>
</evidence>
<dbReference type="PANTHER" id="PTHR11237:SF4">
    <property type="entry name" value="5-DEMETHOXYUBIQUINONE HYDROXYLASE, MITOCHONDRIAL"/>
    <property type="match status" value="1"/>
</dbReference>
<keyword evidence="11" id="KW-1185">Reference proteome</keyword>
<dbReference type="GO" id="GO:0046872">
    <property type="term" value="F:metal ion binding"/>
    <property type="evidence" value="ECO:0007669"/>
    <property type="project" value="UniProtKB-KW"/>
</dbReference>
<dbReference type="EMBL" id="FOVE01000008">
    <property type="protein sequence ID" value="SFN39020.1"/>
    <property type="molecule type" value="Genomic_DNA"/>
</dbReference>
<dbReference type="AlphaFoldDB" id="A0A1I4YN37"/>
<evidence type="ECO:0000313" key="11">
    <source>
        <dbReference type="Proteomes" id="UP000242869"/>
    </source>
</evidence>
<dbReference type="EC" id="1.14.99.60" evidence="9"/>
<feature type="binding site" evidence="9">
    <location>
        <position position="93"/>
    </location>
    <ligand>
        <name>Fe cation</name>
        <dbReference type="ChEBI" id="CHEBI:24875"/>
        <label>1</label>
    </ligand>
</feature>
<dbReference type="Gene3D" id="1.20.1260.10">
    <property type="match status" value="1"/>
</dbReference>
<comment type="catalytic activity">
    <reaction evidence="9">
        <text>a 5-methoxy-2-methyl-3-(all-trans-polyprenyl)benzene-1,4-diol + AH2 + O2 = a 3-demethylubiquinol + A + H2O</text>
        <dbReference type="Rhea" id="RHEA:50908"/>
        <dbReference type="Rhea" id="RHEA-COMP:10859"/>
        <dbReference type="Rhea" id="RHEA-COMP:10914"/>
        <dbReference type="ChEBI" id="CHEBI:13193"/>
        <dbReference type="ChEBI" id="CHEBI:15377"/>
        <dbReference type="ChEBI" id="CHEBI:15379"/>
        <dbReference type="ChEBI" id="CHEBI:17499"/>
        <dbReference type="ChEBI" id="CHEBI:84167"/>
        <dbReference type="ChEBI" id="CHEBI:84422"/>
        <dbReference type="EC" id="1.14.99.60"/>
    </reaction>
</comment>
<comment type="similarity">
    <text evidence="9">Belongs to the COQ7 family.</text>
</comment>